<evidence type="ECO:0000256" key="6">
    <source>
        <dbReference type="ARBA" id="ARBA00022824"/>
    </source>
</evidence>
<feature type="domain" description="O-acyltransferase WSD1 C-terminal" evidence="12">
    <location>
        <begin position="319"/>
        <end position="464"/>
    </location>
</feature>
<evidence type="ECO:0000256" key="1">
    <source>
        <dbReference type="ARBA" id="ARBA00004162"/>
    </source>
</evidence>
<dbReference type="Proteomes" id="UP001161247">
    <property type="component" value="Chromosome 1"/>
</dbReference>
<organism evidence="13 14">
    <name type="scientific">Oldenlandia corymbosa var. corymbosa</name>
    <dbReference type="NCBI Taxonomy" id="529605"/>
    <lineage>
        <taxon>Eukaryota</taxon>
        <taxon>Viridiplantae</taxon>
        <taxon>Streptophyta</taxon>
        <taxon>Embryophyta</taxon>
        <taxon>Tracheophyta</taxon>
        <taxon>Spermatophyta</taxon>
        <taxon>Magnoliopsida</taxon>
        <taxon>eudicotyledons</taxon>
        <taxon>Gunneridae</taxon>
        <taxon>Pentapetalae</taxon>
        <taxon>asterids</taxon>
        <taxon>lamiids</taxon>
        <taxon>Gentianales</taxon>
        <taxon>Rubiaceae</taxon>
        <taxon>Rubioideae</taxon>
        <taxon>Spermacoceae</taxon>
        <taxon>Hedyotis-Oldenlandia complex</taxon>
        <taxon>Oldenlandia</taxon>
    </lineage>
</organism>
<comment type="pathway">
    <text evidence="3">Glycerolipid metabolism; triacylglycerol biosynthesis.</text>
</comment>
<comment type="pathway">
    <text evidence="4">Lipid metabolism.</text>
</comment>
<dbReference type="EMBL" id="OX459118">
    <property type="protein sequence ID" value="CAI9089383.1"/>
    <property type="molecule type" value="Genomic_DNA"/>
</dbReference>
<comment type="similarity">
    <text evidence="8">In the N-terminal section; belongs to the long-chain O-acyltransferase family.</text>
</comment>
<dbReference type="PANTHER" id="PTHR31650:SF34">
    <property type="entry name" value="O-ACYLTRANSFERASE WSD1-LIKE ISOFORM X1"/>
    <property type="match status" value="1"/>
</dbReference>
<keyword evidence="14" id="KW-1185">Reference proteome</keyword>
<dbReference type="GO" id="GO:0004144">
    <property type="term" value="F:diacylglycerol O-acyltransferase activity"/>
    <property type="evidence" value="ECO:0007669"/>
    <property type="project" value="UniProtKB-EC"/>
</dbReference>
<reference evidence="13" key="1">
    <citation type="submission" date="2023-03" db="EMBL/GenBank/DDBJ databases">
        <authorList>
            <person name="Julca I."/>
        </authorList>
    </citation>
    <scope>NUCLEOTIDE SEQUENCE</scope>
</reference>
<dbReference type="GO" id="GO:0047196">
    <property type="term" value="F:long-chain-alcohol O-fatty-acyltransferase activity"/>
    <property type="evidence" value="ECO:0007669"/>
    <property type="project" value="UniProtKB-EC"/>
</dbReference>
<dbReference type="PANTHER" id="PTHR31650">
    <property type="entry name" value="O-ACYLTRANSFERASE (WSD1-LIKE) FAMILY PROTEIN"/>
    <property type="match status" value="1"/>
</dbReference>
<dbReference type="InterPro" id="IPR045034">
    <property type="entry name" value="O-acyltransferase_WSD1-like"/>
</dbReference>
<dbReference type="GO" id="GO:0019432">
    <property type="term" value="P:triglyceride biosynthetic process"/>
    <property type="evidence" value="ECO:0007669"/>
    <property type="project" value="TreeGrafter"/>
</dbReference>
<dbReference type="GO" id="GO:0005886">
    <property type="term" value="C:plasma membrane"/>
    <property type="evidence" value="ECO:0007669"/>
    <property type="project" value="UniProtKB-SubCell"/>
</dbReference>
<evidence type="ECO:0000256" key="3">
    <source>
        <dbReference type="ARBA" id="ARBA00004771"/>
    </source>
</evidence>
<keyword evidence="6" id="KW-0256">Endoplasmic reticulum</keyword>
<keyword evidence="5" id="KW-0808">Transferase</keyword>
<dbReference type="Pfam" id="PF03007">
    <property type="entry name" value="WS_DGAT_cat"/>
    <property type="match status" value="1"/>
</dbReference>
<accession>A0AAV1C469</accession>
<name>A0AAV1C469_OLDCO</name>
<dbReference type="AlphaFoldDB" id="A0AAV1C469"/>
<evidence type="ECO:0000259" key="12">
    <source>
        <dbReference type="Pfam" id="PF06974"/>
    </source>
</evidence>
<evidence type="ECO:0000313" key="13">
    <source>
        <dbReference type="EMBL" id="CAI9089383.1"/>
    </source>
</evidence>
<evidence type="ECO:0000259" key="11">
    <source>
        <dbReference type="Pfam" id="PF03007"/>
    </source>
</evidence>
<gene>
    <name evidence="13" type="ORF">OLC1_LOCUS1736</name>
</gene>
<evidence type="ECO:0000256" key="4">
    <source>
        <dbReference type="ARBA" id="ARBA00005189"/>
    </source>
</evidence>
<sequence>MVLNNYELEDSDDQPVSPTGQYFNSSVLSIAVLGVLESEIPIQEDDSITLKLIRDVFLPINSRFSSIMVEDEKGVKKWKKVEVKPKDHIHVPNFPEGKSVEFYDECFNDYLSNLAMEKLPQNQPLWQIHIIKYPTKNAAGNLVFKLHHALGDGFSLMGALLSCLQRADDPSLPINFPTFRVNPRENEDDIGVCKKLPKLLSGIGNTVYDFVWGLLKSTILEDDRTPIRSGSEGVEFLPITITTFSFSLDQIKQIKVKLDVSINDVICGVIFLGTRIYMEAMNEEKRKEISTALVLLNTRNIGGYKSVKEMVEPNTESSWGNQFGFLHVSVPKLTKSDSSKPLNFVFKAKEVIKKKRESAAVYLTGQLLETLRKYFGPEGTAKYVHSTLRNSSMTVSNLFGPVDQLALANHPAKGLYFMVVGVPQSLTITMVSYMKTLRLAIGVEKGFIDENKFKLCILEAYNIMFKAAVDDSQPDDQCPTPTN</sequence>
<evidence type="ECO:0000256" key="7">
    <source>
        <dbReference type="ARBA" id="ARBA00023315"/>
    </source>
</evidence>
<proteinExistence type="inferred from homology"/>
<comment type="subcellular location">
    <subcellularLocation>
        <location evidence="1">Cell membrane</location>
        <topology evidence="1">Single-pass membrane protein</topology>
    </subcellularLocation>
    <subcellularLocation>
        <location evidence="2">Endoplasmic reticulum membrane</location>
    </subcellularLocation>
</comment>
<dbReference type="InterPro" id="IPR004255">
    <property type="entry name" value="O-acyltransferase_WSD1_N"/>
</dbReference>
<evidence type="ECO:0000256" key="5">
    <source>
        <dbReference type="ARBA" id="ARBA00022679"/>
    </source>
</evidence>
<comment type="catalytic activity">
    <reaction evidence="9">
        <text>a long chain fatty alcohol + a fatty acyl-CoA = a long-chain alcohol wax ester + CoA</text>
        <dbReference type="Rhea" id="RHEA:38443"/>
        <dbReference type="ChEBI" id="CHEBI:17135"/>
        <dbReference type="ChEBI" id="CHEBI:57287"/>
        <dbReference type="ChEBI" id="CHEBI:77636"/>
        <dbReference type="ChEBI" id="CHEBI:235323"/>
        <dbReference type="EC" id="2.3.1.75"/>
    </reaction>
</comment>
<comment type="catalytic activity">
    <reaction evidence="10">
        <text>an acyl-CoA + a 1,2-diacyl-sn-glycerol = a triacyl-sn-glycerol + CoA</text>
        <dbReference type="Rhea" id="RHEA:10868"/>
        <dbReference type="ChEBI" id="CHEBI:17815"/>
        <dbReference type="ChEBI" id="CHEBI:57287"/>
        <dbReference type="ChEBI" id="CHEBI:58342"/>
        <dbReference type="ChEBI" id="CHEBI:64615"/>
        <dbReference type="EC" id="2.3.1.20"/>
    </reaction>
</comment>
<keyword evidence="7" id="KW-0012">Acyltransferase</keyword>
<evidence type="ECO:0000256" key="9">
    <source>
        <dbReference type="ARBA" id="ARBA00047604"/>
    </source>
</evidence>
<evidence type="ECO:0000256" key="8">
    <source>
        <dbReference type="ARBA" id="ARBA00024360"/>
    </source>
</evidence>
<dbReference type="InterPro" id="IPR009721">
    <property type="entry name" value="O-acyltransferase_WSD1_C"/>
</dbReference>
<dbReference type="Pfam" id="PF06974">
    <property type="entry name" value="WS_DGAT_C"/>
    <property type="match status" value="1"/>
</dbReference>
<evidence type="ECO:0000256" key="10">
    <source>
        <dbReference type="ARBA" id="ARBA00048109"/>
    </source>
</evidence>
<dbReference type="GO" id="GO:0005789">
    <property type="term" value="C:endoplasmic reticulum membrane"/>
    <property type="evidence" value="ECO:0007669"/>
    <property type="project" value="UniProtKB-SubCell"/>
</dbReference>
<feature type="domain" description="O-acyltransferase WSD1-like N-terminal" evidence="11">
    <location>
        <begin position="107"/>
        <end position="266"/>
    </location>
</feature>
<evidence type="ECO:0000313" key="14">
    <source>
        <dbReference type="Proteomes" id="UP001161247"/>
    </source>
</evidence>
<evidence type="ECO:0000256" key="2">
    <source>
        <dbReference type="ARBA" id="ARBA00004586"/>
    </source>
</evidence>
<protein>
    <submittedName>
        <fullName evidence="13">OLC1v1023950C1</fullName>
    </submittedName>
</protein>